<keyword evidence="2" id="KW-0812">Transmembrane</keyword>
<dbReference type="PANTHER" id="PTHR48063">
    <property type="entry name" value="LRR RECEPTOR-LIKE KINASE"/>
    <property type="match status" value="1"/>
</dbReference>
<keyword evidence="4" id="KW-1133">Transmembrane helix</keyword>
<evidence type="ECO:0000256" key="3">
    <source>
        <dbReference type="ARBA" id="ARBA00022729"/>
    </source>
</evidence>
<evidence type="ECO:0000313" key="8">
    <source>
        <dbReference type="EMBL" id="RYR40271.1"/>
    </source>
</evidence>
<dbReference type="AlphaFoldDB" id="A0A445BNP4"/>
<dbReference type="GO" id="GO:0016020">
    <property type="term" value="C:membrane"/>
    <property type="evidence" value="ECO:0007669"/>
    <property type="project" value="UniProtKB-SubCell"/>
</dbReference>
<dbReference type="STRING" id="3818.A0A445BNP4"/>
<evidence type="ECO:0000256" key="6">
    <source>
        <dbReference type="ARBA" id="ARBA00023170"/>
    </source>
</evidence>
<name>A0A445BNP4_ARAHY</name>
<dbReference type="Proteomes" id="UP000289738">
    <property type="component" value="Chromosome A09"/>
</dbReference>
<keyword evidence="9" id="KW-1185">Reference proteome</keyword>
<reference evidence="8 9" key="1">
    <citation type="submission" date="2019-01" db="EMBL/GenBank/DDBJ databases">
        <title>Sequencing of cultivated peanut Arachis hypogaea provides insights into genome evolution and oil improvement.</title>
        <authorList>
            <person name="Chen X."/>
        </authorList>
    </citation>
    <scope>NUCLEOTIDE SEQUENCE [LARGE SCALE GENOMIC DNA]</scope>
    <source>
        <strain evidence="9">cv. Fuhuasheng</strain>
        <tissue evidence="8">Leaves</tissue>
    </source>
</reference>
<comment type="caution">
    <text evidence="8">The sequence shown here is derived from an EMBL/GenBank/DDBJ whole genome shotgun (WGS) entry which is preliminary data.</text>
</comment>
<evidence type="ECO:0000256" key="2">
    <source>
        <dbReference type="ARBA" id="ARBA00022692"/>
    </source>
</evidence>
<keyword evidence="7" id="KW-0325">Glycoprotein</keyword>
<keyword evidence="5" id="KW-0472">Membrane</keyword>
<protein>
    <submittedName>
        <fullName evidence="8">Uncharacterized protein</fullName>
    </submittedName>
</protein>
<dbReference type="InterPro" id="IPR046956">
    <property type="entry name" value="RLP23-like"/>
</dbReference>
<proteinExistence type="predicted"/>
<comment type="subcellular location">
    <subcellularLocation>
        <location evidence="1">Membrane</location>
        <topology evidence="1">Single-pass type I membrane protein</topology>
    </subcellularLocation>
</comment>
<evidence type="ECO:0000256" key="4">
    <source>
        <dbReference type="ARBA" id="ARBA00022989"/>
    </source>
</evidence>
<organism evidence="8 9">
    <name type="scientific">Arachis hypogaea</name>
    <name type="common">Peanut</name>
    <dbReference type="NCBI Taxonomy" id="3818"/>
    <lineage>
        <taxon>Eukaryota</taxon>
        <taxon>Viridiplantae</taxon>
        <taxon>Streptophyta</taxon>
        <taxon>Embryophyta</taxon>
        <taxon>Tracheophyta</taxon>
        <taxon>Spermatophyta</taxon>
        <taxon>Magnoliopsida</taxon>
        <taxon>eudicotyledons</taxon>
        <taxon>Gunneridae</taxon>
        <taxon>Pentapetalae</taxon>
        <taxon>rosids</taxon>
        <taxon>fabids</taxon>
        <taxon>Fabales</taxon>
        <taxon>Fabaceae</taxon>
        <taxon>Papilionoideae</taxon>
        <taxon>50 kb inversion clade</taxon>
        <taxon>dalbergioids sensu lato</taxon>
        <taxon>Dalbergieae</taxon>
        <taxon>Pterocarpus clade</taxon>
        <taxon>Arachis</taxon>
    </lineage>
</organism>
<dbReference type="InterPro" id="IPR032675">
    <property type="entry name" value="LRR_dom_sf"/>
</dbReference>
<accession>A0A445BNP4</accession>
<dbReference type="EMBL" id="SDMP01000009">
    <property type="protein sequence ID" value="RYR40271.1"/>
    <property type="molecule type" value="Genomic_DNA"/>
</dbReference>
<evidence type="ECO:0000313" key="9">
    <source>
        <dbReference type="Proteomes" id="UP000289738"/>
    </source>
</evidence>
<gene>
    <name evidence="8" type="ORF">Ahy_A09g045998</name>
</gene>
<dbReference type="Gene3D" id="3.80.10.10">
    <property type="entry name" value="Ribonuclease Inhibitor"/>
    <property type="match status" value="1"/>
</dbReference>
<dbReference type="SUPFAM" id="SSF52058">
    <property type="entry name" value="L domain-like"/>
    <property type="match status" value="1"/>
</dbReference>
<sequence>MGNNDINVIQYYDQRRNSSNNIYHLDLSNNDNFKADNIFHWISNLSSLEYLDLILYLSANRFIPAKLSNWIFNLNSSIPAILFFKSLLPTGFKNLSSLTSILFYIIIINSINGSISNVLLNSKILMLDGNNLRDNTPRILPNGTLLNLSNSSLSGSIFHFLCYKIKKINLKYSDLAHNLLSGKIANFYDQVHFLVLHNNSINVYSIINYLKYSLSLRNCEIFHVLNLNKNEFSIAISNRLGQNIIVFQLRSNLFSANIPTIIYKLNILKILYLSNNKLSGSISSYCYNMTSMIFKNKSFDSFGVIIPMIFHSNYYYYVKLRTIPKFFFVMKRTRAYCSHLNMESLILLPYFFHSPLREKIVANEKEFIMITSPTKSKSSIFIVQQFFSNYDNFDKLRYLTSELNLSSLFDLQFLSYLDLDNNDINIIQYYDQRRNSSNNIYHLDLQNFIRDLTSKIPKFELYEKFKPM</sequence>
<keyword evidence="6" id="KW-0675">Receptor</keyword>
<keyword evidence="3" id="KW-0732">Signal</keyword>
<evidence type="ECO:0000256" key="5">
    <source>
        <dbReference type="ARBA" id="ARBA00023136"/>
    </source>
</evidence>
<evidence type="ECO:0000256" key="7">
    <source>
        <dbReference type="ARBA" id="ARBA00023180"/>
    </source>
</evidence>
<evidence type="ECO:0000256" key="1">
    <source>
        <dbReference type="ARBA" id="ARBA00004479"/>
    </source>
</evidence>